<dbReference type="STRING" id="1121451.DESAM_21071"/>
<proteinExistence type="predicted"/>
<reference evidence="2 3" key="1">
    <citation type="submission" date="2012-10" db="EMBL/GenBank/DDBJ databases">
        <authorList>
            <person name="Genoscope - CEA"/>
        </authorList>
    </citation>
    <scope>NUCLEOTIDE SEQUENCE [LARGE SCALE GENOMIC DNA]</scope>
    <source>
        <strain evidence="3">AM13 / DSM 14728</strain>
    </source>
</reference>
<dbReference type="Proteomes" id="UP000010808">
    <property type="component" value="Chromosome"/>
</dbReference>
<evidence type="ECO:0000256" key="1">
    <source>
        <dbReference type="SAM" id="Phobius"/>
    </source>
</evidence>
<protein>
    <submittedName>
        <fullName evidence="2">Uncharacterized protein</fullName>
    </submittedName>
</protein>
<sequence>MKNPAKPLPSKHGIQDALQVADKFRVFIAFVFVFPLEIMSMRLRNFLFCTD</sequence>
<keyword evidence="1" id="KW-1133">Transmembrane helix</keyword>
<feature type="transmembrane region" description="Helical" evidence="1">
    <location>
        <begin position="24"/>
        <end position="43"/>
    </location>
</feature>
<gene>
    <name evidence="2" type="ORF">DESAM_21071</name>
</gene>
<evidence type="ECO:0000313" key="3">
    <source>
        <dbReference type="Proteomes" id="UP000010808"/>
    </source>
</evidence>
<dbReference type="EMBL" id="FO203522">
    <property type="protein sequence ID" value="CCO23352.1"/>
    <property type="molecule type" value="Genomic_DNA"/>
</dbReference>
<dbReference type="HOGENOM" id="CLU_3098127_0_0_7"/>
<dbReference type="KEGG" id="dhy:DESAM_21071"/>
<evidence type="ECO:0000313" key="2">
    <source>
        <dbReference type="EMBL" id="CCO23352.1"/>
    </source>
</evidence>
<keyword evidence="3" id="KW-1185">Reference proteome</keyword>
<keyword evidence="1" id="KW-0472">Membrane</keyword>
<accession>L0RAV5</accession>
<dbReference type="AlphaFoldDB" id="L0RAV5"/>
<name>L0RAV5_9BACT</name>
<organism evidence="2 3">
    <name type="scientific">Maridesulfovibrio hydrothermalis AM13 = DSM 14728</name>
    <dbReference type="NCBI Taxonomy" id="1121451"/>
    <lineage>
        <taxon>Bacteria</taxon>
        <taxon>Pseudomonadati</taxon>
        <taxon>Thermodesulfobacteriota</taxon>
        <taxon>Desulfovibrionia</taxon>
        <taxon>Desulfovibrionales</taxon>
        <taxon>Desulfovibrionaceae</taxon>
        <taxon>Maridesulfovibrio</taxon>
    </lineage>
</organism>
<keyword evidence="1" id="KW-0812">Transmembrane</keyword>